<gene>
    <name evidence="1" type="ORF">GCM10022289_20720</name>
</gene>
<dbReference type="EMBL" id="BAABBY010000005">
    <property type="protein sequence ID" value="GAA4203824.1"/>
    <property type="molecule type" value="Genomic_DNA"/>
</dbReference>
<evidence type="ECO:0000313" key="1">
    <source>
        <dbReference type="EMBL" id="GAA4203824.1"/>
    </source>
</evidence>
<protein>
    <submittedName>
        <fullName evidence="1">Uncharacterized protein</fullName>
    </submittedName>
</protein>
<evidence type="ECO:0000313" key="2">
    <source>
        <dbReference type="Proteomes" id="UP001501772"/>
    </source>
</evidence>
<organism evidence="1 2">
    <name type="scientific">Pedobacter jeongneungensis</name>
    <dbReference type="NCBI Taxonomy" id="947309"/>
    <lineage>
        <taxon>Bacteria</taxon>
        <taxon>Pseudomonadati</taxon>
        <taxon>Bacteroidota</taxon>
        <taxon>Sphingobacteriia</taxon>
        <taxon>Sphingobacteriales</taxon>
        <taxon>Sphingobacteriaceae</taxon>
        <taxon>Pedobacter</taxon>
    </lineage>
</organism>
<accession>A0ABP8BDM2</accession>
<keyword evidence="2" id="KW-1185">Reference proteome</keyword>
<name>A0ABP8BDM2_9SPHI</name>
<sequence>MPRNDDFSIEISNDKKCNDVEKSNQIDLSIPLRFSLDDGLMEVNRIITRLGSCLHEPTVLSLRLKKQLSNLSGMRKNLNQE</sequence>
<reference evidence="2" key="1">
    <citation type="journal article" date="2019" name="Int. J. Syst. Evol. Microbiol.">
        <title>The Global Catalogue of Microorganisms (GCM) 10K type strain sequencing project: providing services to taxonomists for standard genome sequencing and annotation.</title>
        <authorList>
            <consortium name="The Broad Institute Genomics Platform"/>
            <consortium name="The Broad Institute Genome Sequencing Center for Infectious Disease"/>
            <person name="Wu L."/>
            <person name="Ma J."/>
        </authorList>
    </citation>
    <scope>NUCLEOTIDE SEQUENCE [LARGE SCALE GENOMIC DNA]</scope>
    <source>
        <strain evidence="2">JCM 17626</strain>
    </source>
</reference>
<proteinExistence type="predicted"/>
<comment type="caution">
    <text evidence="1">The sequence shown here is derived from an EMBL/GenBank/DDBJ whole genome shotgun (WGS) entry which is preliminary data.</text>
</comment>
<dbReference type="Proteomes" id="UP001501772">
    <property type="component" value="Unassembled WGS sequence"/>
</dbReference>